<evidence type="ECO:0000313" key="2">
    <source>
        <dbReference type="Proteomes" id="UP000814128"/>
    </source>
</evidence>
<protein>
    <submittedName>
        <fullName evidence="1">Uncharacterized protein</fullName>
    </submittedName>
</protein>
<dbReference type="Proteomes" id="UP000814128">
    <property type="component" value="Unassembled WGS sequence"/>
</dbReference>
<sequence length="126" mass="13580">VCSSVPTNDNNTNVDGANREPTGTLGVVHTNGVNCRYSDLAPGATVPMHRTTSIDLNILIQGEVILILDDGSETHLKNPGDTVIQRGTLHAWKNPGTTWARWCSTIIDAKPVMVDGKELGNEFKNT</sequence>
<keyword evidence="2" id="KW-1185">Reference proteome</keyword>
<accession>A0ACB8QM80</accession>
<proteinExistence type="predicted"/>
<feature type="non-terminal residue" evidence="1">
    <location>
        <position position="1"/>
    </location>
</feature>
<name>A0ACB8QM80_9AGAM</name>
<reference evidence="1" key="2">
    <citation type="journal article" date="2022" name="New Phytol.">
        <title>Evolutionary transition to the ectomycorrhizal habit in the genomes of a hyperdiverse lineage of mushroom-forming fungi.</title>
        <authorList>
            <person name="Looney B."/>
            <person name="Miyauchi S."/>
            <person name="Morin E."/>
            <person name="Drula E."/>
            <person name="Courty P.E."/>
            <person name="Kohler A."/>
            <person name="Kuo A."/>
            <person name="LaButti K."/>
            <person name="Pangilinan J."/>
            <person name="Lipzen A."/>
            <person name="Riley R."/>
            <person name="Andreopoulos W."/>
            <person name="He G."/>
            <person name="Johnson J."/>
            <person name="Nolan M."/>
            <person name="Tritt A."/>
            <person name="Barry K.W."/>
            <person name="Grigoriev I.V."/>
            <person name="Nagy L.G."/>
            <person name="Hibbett D."/>
            <person name="Henrissat B."/>
            <person name="Matheny P.B."/>
            <person name="Labbe J."/>
            <person name="Martin F.M."/>
        </authorList>
    </citation>
    <scope>NUCLEOTIDE SEQUENCE</scope>
    <source>
        <strain evidence="1">EC-137</strain>
    </source>
</reference>
<comment type="caution">
    <text evidence="1">The sequence shown here is derived from an EMBL/GenBank/DDBJ whole genome shotgun (WGS) entry which is preliminary data.</text>
</comment>
<evidence type="ECO:0000313" key="1">
    <source>
        <dbReference type="EMBL" id="KAI0032747.1"/>
    </source>
</evidence>
<organism evidence="1 2">
    <name type="scientific">Vararia minispora EC-137</name>
    <dbReference type="NCBI Taxonomy" id="1314806"/>
    <lineage>
        <taxon>Eukaryota</taxon>
        <taxon>Fungi</taxon>
        <taxon>Dikarya</taxon>
        <taxon>Basidiomycota</taxon>
        <taxon>Agaricomycotina</taxon>
        <taxon>Agaricomycetes</taxon>
        <taxon>Russulales</taxon>
        <taxon>Lachnocladiaceae</taxon>
        <taxon>Vararia</taxon>
    </lineage>
</organism>
<reference evidence="1" key="1">
    <citation type="submission" date="2021-02" db="EMBL/GenBank/DDBJ databases">
        <authorList>
            <consortium name="DOE Joint Genome Institute"/>
            <person name="Ahrendt S."/>
            <person name="Looney B.P."/>
            <person name="Miyauchi S."/>
            <person name="Morin E."/>
            <person name="Drula E."/>
            <person name="Courty P.E."/>
            <person name="Chicoki N."/>
            <person name="Fauchery L."/>
            <person name="Kohler A."/>
            <person name="Kuo A."/>
            <person name="Labutti K."/>
            <person name="Pangilinan J."/>
            <person name="Lipzen A."/>
            <person name="Riley R."/>
            <person name="Andreopoulos W."/>
            <person name="He G."/>
            <person name="Johnson J."/>
            <person name="Barry K.W."/>
            <person name="Grigoriev I.V."/>
            <person name="Nagy L."/>
            <person name="Hibbett D."/>
            <person name="Henrissat B."/>
            <person name="Matheny P.B."/>
            <person name="Labbe J."/>
            <person name="Martin F."/>
        </authorList>
    </citation>
    <scope>NUCLEOTIDE SEQUENCE</scope>
    <source>
        <strain evidence="1">EC-137</strain>
    </source>
</reference>
<gene>
    <name evidence="1" type="ORF">K488DRAFT_49193</name>
</gene>
<dbReference type="EMBL" id="MU273537">
    <property type="protein sequence ID" value="KAI0032747.1"/>
    <property type="molecule type" value="Genomic_DNA"/>
</dbReference>